<proteinExistence type="predicted"/>
<dbReference type="EMBL" id="WTPW01001097">
    <property type="protein sequence ID" value="KAF0457445.1"/>
    <property type="molecule type" value="Genomic_DNA"/>
</dbReference>
<dbReference type="AlphaFoldDB" id="A0A8H3XFF2"/>
<name>A0A8H3XFF2_GIGMA</name>
<comment type="caution">
    <text evidence="1">The sequence shown here is derived from an EMBL/GenBank/DDBJ whole genome shotgun (WGS) entry which is preliminary data.</text>
</comment>
<keyword evidence="2" id="KW-1185">Reference proteome</keyword>
<organism evidence="1 2">
    <name type="scientific">Gigaspora margarita</name>
    <dbReference type="NCBI Taxonomy" id="4874"/>
    <lineage>
        <taxon>Eukaryota</taxon>
        <taxon>Fungi</taxon>
        <taxon>Fungi incertae sedis</taxon>
        <taxon>Mucoromycota</taxon>
        <taxon>Glomeromycotina</taxon>
        <taxon>Glomeromycetes</taxon>
        <taxon>Diversisporales</taxon>
        <taxon>Gigasporaceae</taxon>
        <taxon>Gigaspora</taxon>
    </lineage>
</organism>
<evidence type="ECO:0000313" key="2">
    <source>
        <dbReference type="Proteomes" id="UP000439903"/>
    </source>
</evidence>
<sequence length="212" mass="24590">MEEIPLYDPTYFTIDRDWSLLSFLLYRQQCDDFTANECDEYCIFENNGSGQVQKNNNGVTSCVQPPTLLILLMGLVSSERKEIGELIDDFWTNTISAQKRLIPTSLDNLEHTPKLIRTLLCLRYNVIKKIEKFKKFEKEGQQHIIKPTTKYVTGFTPNRPRVVTFAEFLPNVSNEETNRQGNTTRGRGRGRGRVQVLLTFHDQVYYSNMSVH</sequence>
<reference evidence="1 2" key="1">
    <citation type="journal article" date="2019" name="Environ. Microbiol.">
        <title>At the nexus of three kingdoms: the genome of the mycorrhizal fungus Gigaspora margarita provides insights into plant, endobacterial and fungal interactions.</title>
        <authorList>
            <person name="Venice F."/>
            <person name="Ghignone S."/>
            <person name="Salvioli di Fossalunga A."/>
            <person name="Amselem J."/>
            <person name="Novero M."/>
            <person name="Xianan X."/>
            <person name="Sedzielewska Toro K."/>
            <person name="Morin E."/>
            <person name="Lipzen A."/>
            <person name="Grigoriev I.V."/>
            <person name="Henrissat B."/>
            <person name="Martin F.M."/>
            <person name="Bonfante P."/>
        </authorList>
    </citation>
    <scope>NUCLEOTIDE SEQUENCE [LARGE SCALE GENOMIC DNA]</scope>
    <source>
        <strain evidence="1 2">BEG34</strain>
    </source>
</reference>
<dbReference type="OrthoDB" id="2431768at2759"/>
<accession>A0A8H3XFF2</accession>
<protein>
    <submittedName>
        <fullName evidence="1">Uncharacterized protein</fullName>
    </submittedName>
</protein>
<gene>
    <name evidence="1" type="ORF">F8M41_001210</name>
</gene>
<evidence type="ECO:0000313" key="1">
    <source>
        <dbReference type="EMBL" id="KAF0457445.1"/>
    </source>
</evidence>
<dbReference type="Proteomes" id="UP000439903">
    <property type="component" value="Unassembled WGS sequence"/>
</dbReference>